<gene>
    <name evidence="3" type="ORF">SpAn4DRAFT_2373</name>
</gene>
<dbReference type="InterPro" id="IPR036388">
    <property type="entry name" value="WH-like_DNA-bd_sf"/>
</dbReference>
<feature type="domain" description="Transcription regulator TrmB C-terminal" evidence="2">
    <location>
        <begin position="112"/>
        <end position="233"/>
    </location>
</feature>
<dbReference type="Pfam" id="PF01978">
    <property type="entry name" value="TrmB"/>
    <property type="match status" value="1"/>
</dbReference>
<dbReference type="SUPFAM" id="SSF46785">
    <property type="entry name" value="Winged helix' DNA-binding domain"/>
    <property type="match status" value="1"/>
</dbReference>
<dbReference type="Proteomes" id="UP000049855">
    <property type="component" value="Unassembled WGS sequence"/>
</dbReference>
<name>A0A0U1L0F3_9FIRM</name>
<evidence type="ECO:0000259" key="2">
    <source>
        <dbReference type="Pfam" id="PF11495"/>
    </source>
</evidence>
<sequence length="266" mass="30586">MENELLVTNLQNFGLSQYEAKTYIALLHIGTSNAYSISKSSEIPRSRIYDILNNLAARGIVMVEETNDGVKNYTALPANVFLEEAYEKWSKIYTHVNQELKAIEAKNKQDIYVSTVKGETNILAFCRKLLQKAEKKVVISIWNPMYLELLADLQNCIERGCSVSGITFEVECPLRTLDKHRLNKINNLPTKKKWFILSIDSKELLYGHAAEHNSNSFFTTDPVHIYLLEDYIFHDVLVNRIIEKENKEEMAVQMLSDILSEVKSEF</sequence>
<dbReference type="PANTHER" id="PTHR34293:SF1">
    <property type="entry name" value="HTH-TYPE TRANSCRIPTIONAL REGULATOR TRMBL2"/>
    <property type="match status" value="1"/>
</dbReference>
<dbReference type="EMBL" id="CTRP01000012">
    <property type="protein sequence ID" value="CQR73141.1"/>
    <property type="molecule type" value="Genomic_DNA"/>
</dbReference>
<keyword evidence="4" id="KW-1185">Reference proteome</keyword>
<organism evidence="3 4">
    <name type="scientific">Sporomusa ovata</name>
    <dbReference type="NCBI Taxonomy" id="2378"/>
    <lineage>
        <taxon>Bacteria</taxon>
        <taxon>Bacillati</taxon>
        <taxon>Bacillota</taxon>
        <taxon>Negativicutes</taxon>
        <taxon>Selenomonadales</taxon>
        <taxon>Sporomusaceae</taxon>
        <taxon>Sporomusa</taxon>
    </lineage>
</organism>
<evidence type="ECO:0000259" key="1">
    <source>
        <dbReference type="Pfam" id="PF01978"/>
    </source>
</evidence>
<feature type="domain" description="Transcription regulator TrmB N-terminal" evidence="1">
    <location>
        <begin position="10"/>
        <end position="78"/>
    </location>
</feature>
<dbReference type="InterPro" id="IPR021586">
    <property type="entry name" value="Tscrpt_reg_TrmB_C"/>
</dbReference>
<dbReference type="Gene3D" id="1.10.10.10">
    <property type="entry name" value="Winged helix-like DNA-binding domain superfamily/Winged helix DNA-binding domain"/>
    <property type="match status" value="1"/>
</dbReference>
<dbReference type="AlphaFoldDB" id="A0A0U1L0F3"/>
<protein>
    <submittedName>
        <fullName evidence="3">Transcriptional regulator, TrmB family</fullName>
    </submittedName>
</protein>
<dbReference type="InterPro" id="IPR051797">
    <property type="entry name" value="TrmB-like"/>
</dbReference>
<dbReference type="PANTHER" id="PTHR34293">
    <property type="entry name" value="HTH-TYPE TRANSCRIPTIONAL REGULATOR TRMBL2"/>
    <property type="match status" value="1"/>
</dbReference>
<dbReference type="InterPro" id="IPR036390">
    <property type="entry name" value="WH_DNA-bd_sf"/>
</dbReference>
<dbReference type="Pfam" id="PF11495">
    <property type="entry name" value="Regulator_TrmB"/>
    <property type="match status" value="1"/>
</dbReference>
<evidence type="ECO:0000313" key="3">
    <source>
        <dbReference type="EMBL" id="CQR73141.1"/>
    </source>
</evidence>
<accession>A0A0U1L0F3</accession>
<reference evidence="4" key="1">
    <citation type="submission" date="2015-03" db="EMBL/GenBank/DDBJ databases">
        <authorList>
            <person name="Nijsse Bart"/>
        </authorList>
    </citation>
    <scope>NUCLEOTIDE SEQUENCE [LARGE SCALE GENOMIC DNA]</scope>
</reference>
<dbReference type="RefSeq" id="WP_021167950.1">
    <property type="nucleotide sequence ID" value="NZ_CTRP01000012.1"/>
</dbReference>
<proteinExistence type="predicted"/>
<dbReference type="InterPro" id="IPR002831">
    <property type="entry name" value="Tscrpt_reg_TrmB_N"/>
</dbReference>
<evidence type="ECO:0000313" key="4">
    <source>
        <dbReference type="Proteomes" id="UP000049855"/>
    </source>
</evidence>
<dbReference type="CDD" id="cd09124">
    <property type="entry name" value="PLDc_like_TrmB_middle"/>
    <property type="match status" value="1"/>
</dbReference>